<keyword evidence="3" id="KW-1185">Reference proteome</keyword>
<proteinExistence type="predicted"/>
<dbReference type="Proteomes" id="UP000887577">
    <property type="component" value="Unplaced"/>
</dbReference>
<feature type="compositionally biased region" description="Polar residues" evidence="1">
    <location>
        <begin position="113"/>
        <end position="124"/>
    </location>
</feature>
<protein>
    <submittedName>
        <fullName evidence="4">Uncharacterized protein</fullName>
    </submittedName>
</protein>
<feature type="signal peptide" evidence="2">
    <location>
        <begin position="1"/>
        <end position="19"/>
    </location>
</feature>
<accession>A0A914YJL1</accession>
<organism evidence="3 4">
    <name type="scientific">Panagrolaimus superbus</name>
    <dbReference type="NCBI Taxonomy" id="310955"/>
    <lineage>
        <taxon>Eukaryota</taxon>
        <taxon>Metazoa</taxon>
        <taxon>Ecdysozoa</taxon>
        <taxon>Nematoda</taxon>
        <taxon>Chromadorea</taxon>
        <taxon>Rhabditida</taxon>
        <taxon>Tylenchina</taxon>
        <taxon>Panagrolaimomorpha</taxon>
        <taxon>Panagrolaimoidea</taxon>
        <taxon>Panagrolaimidae</taxon>
        <taxon>Panagrolaimus</taxon>
    </lineage>
</organism>
<evidence type="ECO:0000313" key="4">
    <source>
        <dbReference type="WBParaSite" id="PSU_v2.g175.t1"/>
    </source>
</evidence>
<evidence type="ECO:0000313" key="3">
    <source>
        <dbReference type="Proteomes" id="UP000887577"/>
    </source>
</evidence>
<dbReference type="AlphaFoldDB" id="A0A914YJL1"/>
<evidence type="ECO:0000256" key="2">
    <source>
        <dbReference type="SAM" id="SignalP"/>
    </source>
</evidence>
<reference evidence="4" key="1">
    <citation type="submission" date="2022-11" db="UniProtKB">
        <authorList>
            <consortium name="WormBaseParasite"/>
        </authorList>
    </citation>
    <scope>IDENTIFICATION</scope>
</reference>
<sequence length="247" mass="28446">MQVLFRFVFFFVFVKTIATQNYDNEDYGINDYETAVAYDNPNQYYEDENNDYSYDQYPTNAQNIDYNEYSPDSQYYGDDSINNDYKYPSYPDYIQEEYYSKNSNNRNPEKQSLHQPLSPQNQSPGHRKPKEFRESFGKDKNDILEILKKILEAQKGVKGEHGKTKESKKSDLSDQNLNIKDLLQYLKEIANGKKPNFGEIVSKFGKSGLKEIQELLENNGFGGENGEAVGGSIAKAGFGFIQNLLKN</sequence>
<keyword evidence="2" id="KW-0732">Signal</keyword>
<feature type="chain" id="PRO_5037955244" evidence="2">
    <location>
        <begin position="20"/>
        <end position="247"/>
    </location>
</feature>
<evidence type="ECO:0000256" key="1">
    <source>
        <dbReference type="SAM" id="MobiDB-lite"/>
    </source>
</evidence>
<feature type="region of interest" description="Disordered" evidence="1">
    <location>
        <begin position="102"/>
        <end position="135"/>
    </location>
</feature>
<name>A0A914YJL1_9BILA</name>
<dbReference type="WBParaSite" id="PSU_v2.g175.t1">
    <property type="protein sequence ID" value="PSU_v2.g175.t1"/>
    <property type="gene ID" value="PSU_v2.g175"/>
</dbReference>